<evidence type="ECO:0000313" key="2">
    <source>
        <dbReference type="EMBL" id="GLQ10306.1"/>
    </source>
</evidence>
<feature type="domain" description="DUF6456" evidence="1">
    <location>
        <begin position="8"/>
        <end position="133"/>
    </location>
</feature>
<dbReference type="Proteomes" id="UP001161406">
    <property type="component" value="Unassembled WGS sequence"/>
</dbReference>
<dbReference type="InterPro" id="IPR045599">
    <property type="entry name" value="DUF6456"/>
</dbReference>
<dbReference type="EMBL" id="BSNG01000001">
    <property type="protein sequence ID" value="GLQ10306.1"/>
    <property type="molecule type" value="Genomic_DNA"/>
</dbReference>
<comment type="caution">
    <text evidence="2">The sequence shown here is derived from an EMBL/GenBank/DDBJ whole genome shotgun (WGS) entry which is preliminary data.</text>
</comment>
<sequence length="166" mass="17848">MPAIEQLDDAVLSRLAASREADGPAFLAPHHVAAANRLAKLVERSRLGPRITMSYDATRIGRNGGNGVGETSDSAADARQRLNRIAAALPADCWGVVFDVCGLGKGLQLIETERRWPRRSAKLVLRIGLEQLAGVLGLSAGAEGPEVVRQTGWLEERLPLIAEQEH</sequence>
<keyword evidence="3" id="KW-1185">Reference proteome</keyword>
<reference evidence="2" key="1">
    <citation type="journal article" date="2014" name="Int. J. Syst. Evol. Microbiol.">
        <title>Complete genome of a new Firmicutes species belonging to the dominant human colonic microbiota ('Ruminococcus bicirculans') reveals two chromosomes and a selective capacity to utilize plant glucans.</title>
        <authorList>
            <consortium name="NISC Comparative Sequencing Program"/>
            <person name="Wegmann U."/>
            <person name="Louis P."/>
            <person name="Goesmann A."/>
            <person name="Henrissat B."/>
            <person name="Duncan S.H."/>
            <person name="Flint H.J."/>
        </authorList>
    </citation>
    <scope>NUCLEOTIDE SEQUENCE</scope>
    <source>
        <strain evidence="2">NBRC 103855</strain>
    </source>
</reference>
<gene>
    <name evidence="2" type="ORF">GCM10007913_22380</name>
</gene>
<protein>
    <recommendedName>
        <fullName evidence="1">DUF6456 domain-containing protein</fullName>
    </recommendedName>
</protein>
<evidence type="ECO:0000259" key="1">
    <source>
        <dbReference type="Pfam" id="PF20057"/>
    </source>
</evidence>
<organism evidence="2 3">
    <name type="scientific">Devosia yakushimensis</name>
    <dbReference type="NCBI Taxonomy" id="470028"/>
    <lineage>
        <taxon>Bacteria</taxon>
        <taxon>Pseudomonadati</taxon>
        <taxon>Pseudomonadota</taxon>
        <taxon>Alphaproteobacteria</taxon>
        <taxon>Hyphomicrobiales</taxon>
        <taxon>Devosiaceae</taxon>
        <taxon>Devosia</taxon>
    </lineage>
</organism>
<evidence type="ECO:0000313" key="3">
    <source>
        <dbReference type="Proteomes" id="UP001161406"/>
    </source>
</evidence>
<reference evidence="2" key="2">
    <citation type="submission" date="2023-01" db="EMBL/GenBank/DDBJ databases">
        <title>Draft genome sequence of Devosia yakushimensis strain NBRC 103855.</title>
        <authorList>
            <person name="Sun Q."/>
            <person name="Mori K."/>
        </authorList>
    </citation>
    <scope>NUCLEOTIDE SEQUENCE</scope>
    <source>
        <strain evidence="2">NBRC 103855</strain>
    </source>
</reference>
<accession>A0ABQ5UEG7</accession>
<dbReference type="Pfam" id="PF20057">
    <property type="entry name" value="DUF6456"/>
    <property type="match status" value="1"/>
</dbReference>
<proteinExistence type="predicted"/>
<name>A0ABQ5UEG7_9HYPH</name>
<dbReference type="RefSeq" id="WP_284390809.1">
    <property type="nucleotide sequence ID" value="NZ_BSNG01000001.1"/>
</dbReference>